<evidence type="ECO:0000256" key="2">
    <source>
        <dbReference type="SAM" id="MobiDB-lite"/>
    </source>
</evidence>
<evidence type="ECO:0000313" key="4">
    <source>
        <dbReference type="Proteomes" id="UP000070089"/>
    </source>
</evidence>
<evidence type="ECO:0000313" key="3">
    <source>
        <dbReference type="EMBL" id="KWX14892.1"/>
    </source>
</evidence>
<keyword evidence="1" id="KW-0175">Coiled coil</keyword>
<name>A0A132NYX3_GIAIN</name>
<organism evidence="3 4">
    <name type="scientific">Giardia duodenalis assemblage B</name>
    <dbReference type="NCBI Taxonomy" id="1394984"/>
    <lineage>
        <taxon>Eukaryota</taxon>
        <taxon>Metamonada</taxon>
        <taxon>Diplomonadida</taxon>
        <taxon>Hexamitidae</taxon>
        <taxon>Giardiinae</taxon>
        <taxon>Giardia</taxon>
    </lineage>
</organism>
<comment type="caution">
    <text evidence="3">The sequence shown here is derived from an EMBL/GenBank/DDBJ whole genome shotgun (WGS) entry which is preliminary data.</text>
</comment>
<protein>
    <submittedName>
        <fullName evidence="3">Uncharacterized protein</fullName>
    </submittedName>
</protein>
<feature type="region of interest" description="Disordered" evidence="2">
    <location>
        <begin position="282"/>
        <end position="316"/>
    </location>
</feature>
<sequence length="852" mass="93476">MKIFLSRAARFLWNMYATPVPTFANKPGTVPRKKDGVTTGPRVKQALPPISQLHELGKKSQALSRSAINALSATSQEVFSESSQHSQVYTAEMRGIEERLANRAQVDDDSTQLAIRAADNDTRKALEAAGFFRDEAANARQQSEMLVQRVAALEKDNEALVRRLDKSSSMLNSVALELFSDISTQTIDKDMLLTQYSRIKSLVADCNHISSEIGFPSTSVPEIVELLDPQALQGMTGNTLIIEGVPRSIQSIALSLTLAECQILRSLNFLLKHFISETQKATAQDSSNAQMSADPSGNKVIESSSRASTGAGHQTDPALDDIIRQATLSSPIMSAEQLQHPNDVFRIEFQGSGVAVAKALVELRRKTASFLLREARFDHDPLLKRTATDSTTLRTLVAALQNELYFTRQALEMVKGLGLSSEIFPITNQANSEDTTLMDTGLDTQSGLDTTERSEASVSTPAHGVHFPLPNFSSADIIKLAENALTSAVDLELLPSELTKKLEDIVENALAASDDVDKAKETQQYSSEERVSVTEIQRLIMLREKALQHIDAAAQEFLDQLANSDVIRAMATVEDSTSEVQGTFGVTTYDEPSALLSFAKDANESQAKLLARFSKEQDNFINDIRQININIGEGHTEKYSKDGSGFLDVLYRHAALLEHTLELHKIVVARNIALAKLQAIISCLQKSNEKNVREAAYLAAVRNGILKGYVEQSRKIAVLRQENNHFRLQIAQSSLQGINSQGKERQDALSAAIIDAAITGDPQYCSSLAGCVESLTQGYRMKIAECKAEMCAFGNTLTATSDKIMQMLEGYRVMIETRACKLVQTDRKRRTFDTAVATEDPEAAPAVTQKKK</sequence>
<feature type="coiled-coil region" evidence="1">
    <location>
        <begin position="136"/>
        <end position="170"/>
    </location>
</feature>
<proteinExistence type="predicted"/>
<gene>
    <name evidence="3" type="ORF">QR46_1103</name>
</gene>
<feature type="compositionally biased region" description="Polar residues" evidence="2">
    <location>
        <begin position="282"/>
        <end position="312"/>
    </location>
</feature>
<dbReference type="EMBL" id="JXTI01000020">
    <property type="protein sequence ID" value="KWX14892.1"/>
    <property type="molecule type" value="Genomic_DNA"/>
</dbReference>
<accession>A0A132NYX3</accession>
<dbReference type="VEuPathDB" id="GiardiaDB:QR46_1103"/>
<dbReference type="OrthoDB" id="10253765at2759"/>
<reference evidence="3 4" key="1">
    <citation type="journal article" date="2015" name="Mol. Biochem. Parasitol.">
        <title>Identification of polymorphic genes for use in assemblage B genotyping assays through comparative genomics of multiple assemblage B Giardia duodenalis isolates.</title>
        <authorList>
            <person name="Wielinga C."/>
            <person name="Thompson R.C."/>
            <person name="Monis P."/>
            <person name="Ryan U."/>
        </authorList>
    </citation>
    <scope>NUCLEOTIDE SEQUENCE [LARGE SCALE GENOMIC DNA]</scope>
    <source>
        <strain evidence="3 4">BAH15c1</strain>
    </source>
</reference>
<evidence type="ECO:0000256" key="1">
    <source>
        <dbReference type="SAM" id="Coils"/>
    </source>
</evidence>
<dbReference type="Proteomes" id="UP000070089">
    <property type="component" value="Unassembled WGS sequence"/>
</dbReference>
<dbReference type="AlphaFoldDB" id="A0A132NYX3"/>